<evidence type="ECO:0000256" key="1">
    <source>
        <dbReference type="SAM" id="Phobius"/>
    </source>
</evidence>
<dbReference type="Proteomes" id="UP001198402">
    <property type="component" value="Unassembled WGS sequence"/>
</dbReference>
<dbReference type="Gene3D" id="3.40.720.10">
    <property type="entry name" value="Alkaline Phosphatase, subunit A"/>
    <property type="match status" value="1"/>
</dbReference>
<accession>A0ABS7XVG4</accession>
<feature type="transmembrane region" description="Helical" evidence="1">
    <location>
        <begin position="48"/>
        <end position="69"/>
    </location>
</feature>
<keyword evidence="4" id="KW-1185">Reference proteome</keyword>
<keyword evidence="1" id="KW-0812">Transmembrane</keyword>
<name>A0ABS7XVG4_9FLAO</name>
<organism evidence="3 4">
    <name type="scientific">Winogradskyella vincentii</name>
    <dbReference type="NCBI Taxonomy" id="2877122"/>
    <lineage>
        <taxon>Bacteria</taxon>
        <taxon>Pseudomonadati</taxon>
        <taxon>Bacteroidota</taxon>
        <taxon>Flavobacteriia</taxon>
        <taxon>Flavobacteriales</taxon>
        <taxon>Flavobacteriaceae</taxon>
        <taxon>Winogradskyella</taxon>
    </lineage>
</organism>
<feature type="domain" description="Sulfatase N-terminal" evidence="2">
    <location>
        <begin position="228"/>
        <end position="396"/>
    </location>
</feature>
<dbReference type="SUPFAM" id="SSF53649">
    <property type="entry name" value="Alkaline phosphatase-like"/>
    <property type="match status" value="1"/>
</dbReference>
<evidence type="ECO:0000313" key="4">
    <source>
        <dbReference type="Proteomes" id="UP001198402"/>
    </source>
</evidence>
<feature type="transmembrane region" description="Helical" evidence="1">
    <location>
        <begin position="20"/>
        <end position="42"/>
    </location>
</feature>
<proteinExistence type="predicted"/>
<dbReference type="InterPro" id="IPR000917">
    <property type="entry name" value="Sulfatase_N"/>
</dbReference>
<dbReference type="InterPro" id="IPR017850">
    <property type="entry name" value="Alkaline_phosphatase_core_sf"/>
</dbReference>
<keyword evidence="1" id="KW-0472">Membrane</keyword>
<dbReference type="Pfam" id="PF00884">
    <property type="entry name" value="Sulfatase"/>
    <property type="match status" value="1"/>
</dbReference>
<protein>
    <submittedName>
        <fullName evidence="3">Sulfatase-like hydrolase/transferase</fullName>
    </submittedName>
</protein>
<reference evidence="4" key="1">
    <citation type="submission" date="2023-07" db="EMBL/GenBank/DDBJ databases">
        <authorList>
            <person name="Yue Y."/>
        </authorList>
    </citation>
    <scope>NUCLEOTIDE SEQUENCE [LARGE SCALE GENOMIC DNA]</scope>
    <source>
        <strain evidence="4">2Y89</strain>
    </source>
</reference>
<keyword evidence="1" id="KW-1133">Transmembrane helix</keyword>
<evidence type="ECO:0000313" key="3">
    <source>
        <dbReference type="EMBL" id="MCA0151630.1"/>
    </source>
</evidence>
<dbReference type="RefSeq" id="WP_224476606.1">
    <property type="nucleotide sequence ID" value="NZ_JAIUJS010000001.1"/>
</dbReference>
<gene>
    <name evidence="3" type="ORF">LBV24_00275</name>
</gene>
<feature type="transmembrane region" description="Helical" evidence="1">
    <location>
        <begin position="81"/>
        <end position="98"/>
    </location>
</feature>
<sequence length="494" mass="57178">MSNLKQKILAFIDSEHESPILAFVAIGIAPILFYVANNYWALNSISHLLFFSACLIGFAVGLNAVYYMCFKTNKKLHKHKGHALFWFLVIGVIFFLTHTYFNSTLKRVFLLLALVALWKLIPFKPRKLYKKIIVMLLLFSGLSMLRILIHAYEDIKPDTWVRQPDDIENVKFKKTPNVYMIQPDGYVSEQVFDSSPYSAKSDLFSWLETNGYKVYDGFRSNYPASLTSNASLFAMKQHKFADMLFPKIEMANGREIISTNNPVVSIFNNNGYQTHFIAEDEYFQQNKKQKIYDHYNIEKSDFPYITIGGSEVRDVYKDFKKVFKPEDKNPKFFFIEKLLPHHVAFYNTDESIDTERSRYLDRIEEVNVWLKDIVTYISDNDENSIIIILADHGGWVGLRSFNDLYSNEKPELVKSIFSNIAAIKWNGNLTEGYDKDLKSNVNVFRVLFAALSENPKYLDNLEDDSSYNLKLNNLGYKDVIKSIDGKGNVVNILD</sequence>
<dbReference type="EMBL" id="JAIUJS010000001">
    <property type="protein sequence ID" value="MCA0151630.1"/>
    <property type="molecule type" value="Genomic_DNA"/>
</dbReference>
<evidence type="ECO:0000259" key="2">
    <source>
        <dbReference type="Pfam" id="PF00884"/>
    </source>
</evidence>
<comment type="caution">
    <text evidence="3">The sequence shown here is derived from an EMBL/GenBank/DDBJ whole genome shotgun (WGS) entry which is preliminary data.</text>
</comment>